<feature type="region of interest" description="Disordered" evidence="1">
    <location>
        <begin position="127"/>
        <end position="155"/>
    </location>
</feature>
<accession>A0ABV6URA1</accession>
<dbReference type="InterPro" id="IPR007263">
    <property type="entry name" value="DCC1-like"/>
</dbReference>
<sequence length="186" mass="20267">MTSADQDRDQDRGSGDAPVLRLTVLYDPGCLLCRHVKGWLERQRKLVPMDFVPAGSRQARGRFPALDHARTLREITVIGDSGQVYEGSAAWVVCLWALHGYRDMSHRFSTPAGAPLAKGMVLAAAKWRARSKRPRRRPSGRPTAQGTAGRPGTAPVRIGEWVWNGRHWEAAAAASDCGDTCTPPGG</sequence>
<gene>
    <name evidence="2" type="ORF">ACEZDJ_22120</name>
</gene>
<dbReference type="Proteomes" id="UP001592528">
    <property type="component" value="Unassembled WGS sequence"/>
</dbReference>
<dbReference type="Pfam" id="PF04134">
    <property type="entry name" value="DCC1-like"/>
    <property type="match status" value="1"/>
</dbReference>
<reference evidence="2 3" key="1">
    <citation type="submission" date="2024-09" db="EMBL/GenBank/DDBJ databases">
        <authorList>
            <person name="Lee S.D."/>
        </authorList>
    </citation>
    <scope>NUCLEOTIDE SEQUENCE [LARGE SCALE GENOMIC DNA]</scope>
    <source>
        <strain evidence="2 3">N1-5</strain>
    </source>
</reference>
<comment type="caution">
    <text evidence="2">The sequence shown here is derived from an EMBL/GenBank/DDBJ whole genome shotgun (WGS) entry which is preliminary data.</text>
</comment>
<dbReference type="RefSeq" id="WP_030255734.1">
    <property type="nucleotide sequence ID" value="NZ_JBHEZZ010000012.1"/>
</dbReference>
<dbReference type="EMBL" id="JBHEZZ010000012">
    <property type="protein sequence ID" value="MFC1403994.1"/>
    <property type="molecule type" value="Genomic_DNA"/>
</dbReference>
<evidence type="ECO:0000256" key="1">
    <source>
        <dbReference type="SAM" id="MobiDB-lite"/>
    </source>
</evidence>
<protein>
    <submittedName>
        <fullName evidence="2">Thiol-disulfide oxidoreductase DCC family protein</fullName>
    </submittedName>
</protein>
<feature type="compositionally biased region" description="Basic residues" evidence="1">
    <location>
        <begin position="127"/>
        <end position="139"/>
    </location>
</feature>
<keyword evidence="3" id="KW-1185">Reference proteome</keyword>
<organism evidence="2 3">
    <name type="scientific">Streptacidiphilus cavernicola</name>
    <dbReference type="NCBI Taxonomy" id="3342716"/>
    <lineage>
        <taxon>Bacteria</taxon>
        <taxon>Bacillati</taxon>
        <taxon>Actinomycetota</taxon>
        <taxon>Actinomycetes</taxon>
        <taxon>Kitasatosporales</taxon>
        <taxon>Streptomycetaceae</taxon>
        <taxon>Streptacidiphilus</taxon>
    </lineage>
</organism>
<evidence type="ECO:0000313" key="3">
    <source>
        <dbReference type="Proteomes" id="UP001592528"/>
    </source>
</evidence>
<name>A0ABV6URA1_9ACTN</name>
<evidence type="ECO:0000313" key="2">
    <source>
        <dbReference type="EMBL" id="MFC1403994.1"/>
    </source>
</evidence>
<proteinExistence type="predicted"/>